<organism evidence="1 2">
    <name type="scientific">Benzoatithermus flavus</name>
    <dbReference type="NCBI Taxonomy" id="3108223"/>
    <lineage>
        <taxon>Bacteria</taxon>
        <taxon>Pseudomonadati</taxon>
        <taxon>Pseudomonadota</taxon>
        <taxon>Alphaproteobacteria</taxon>
        <taxon>Geminicoccales</taxon>
        <taxon>Geminicoccaceae</taxon>
        <taxon>Benzoatithermus</taxon>
    </lineage>
</organism>
<gene>
    <name evidence="1" type="ORF">U1T56_03010</name>
</gene>
<keyword evidence="2" id="KW-1185">Reference proteome</keyword>
<accession>A0ABU8XLP5</accession>
<evidence type="ECO:0000313" key="1">
    <source>
        <dbReference type="EMBL" id="MEK0082108.1"/>
    </source>
</evidence>
<proteinExistence type="predicted"/>
<reference evidence="1 2" key="1">
    <citation type="submission" date="2024-01" db="EMBL/GenBank/DDBJ databases">
        <title>Multi-omics insights into the function and evolution of sodium benzoate biodegradation pathways in Benzoatithermus flavus gen. nov., sp. nov. from hot spring.</title>
        <authorList>
            <person name="Hu C.-J."/>
            <person name="Li W.-J."/>
        </authorList>
    </citation>
    <scope>NUCLEOTIDE SEQUENCE [LARGE SCALE GENOMIC DNA]</scope>
    <source>
        <strain evidence="1 2">SYSU G07066</strain>
    </source>
</reference>
<dbReference type="CDD" id="cd09871">
    <property type="entry name" value="PIN_MtVapC28-VapC30-like"/>
    <property type="match status" value="1"/>
</dbReference>
<sequence length="117" mass="13191">MRFVVDSSAVLAIRQAEPEREALHDLLLRGRPSMSLATRAELVLVWQGRFGASTLPDLDLPLLSKGEGFAQTDIRAVPWQSGRRAGRWRGRAVRWRCRNLLGAIRMRRVAQGPHPRA</sequence>
<evidence type="ECO:0000313" key="2">
    <source>
        <dbReference type="Proteomes" id="UP001375743"/>
    </source>
</evidence>
<dbReference type="EMBL" id="JBBLZC010000002">
    <property type="protein sequence ID" value="MEK0082108.1"/>
    <property type="molecule type" value="Genomic_DNA"/>
</dbReference>
<dbReference type="RefSeq" id="WP_418157960.1">
    <property type="nucleotide sequence ID" value="NZ_JBBLZC010000002.1"/>
</dbReference>
<name>A0ABU8XLP5_9PROT</name>
<comment type="caution">
    <text evidence="1">The sequence shown here is derived from an EMBL/GenBank/DDBJ whole genome shotgun (WGS) entry which is preliminary data.</text>
</comment>
<dbReference type="Proteomes" id="UP001375743">
    <property type="component" value="Unassembled WGS sequence"/>
</dbReference>
<dbReference type="Gene3D" id="3.40.50.1010">
    <property type="entry name" value="5'-nuclease"/>
    <property type="match status" value="1"/>
</dbReference>
<protein>
    <submittedName>
        <fullName evidence="1">Type II toxin-antitoxin system VapC family toxin</fullName>
    </submittedName>
</protein>